<dbReference type="InterPro" id="IPR020846">
    <property type="entry name" value="MFS_dom"/>
</dbReference>
<evidence type="ECO:0000313" key="9">
    <source>
        <dbReference type="EMBL" id="WTQ82288.1"/>
    </source>
</evidence>
<organism evidence="9 10">
    <name type="scientific">Streptomyces achromogenes</name>
    <dbReference type="NCBI Taxonomy" id="67255"/>
    <lineage>
        <taxon>Bacteria</taxon>
        <taxon>Bacillati</taxon>
        <taxon>Actinomycetota</taxon>
        <taxon>Actinomycetes</taxon>
        <taxon>Kitasatosporales</taxon>
        <taxon>Streptomycetaceae</taxon>
        <taxon>Streptomyces</taxon>
    </lineage>
</organism>
<dbReference type="InterPro" id="IPR011701">
    <property type="entry name" value="MFS"/>
</dbReference>
<evidence type="ECO:0000256" key="1">
    <source>
        <dbReference type="ARBA" id="ARBA00004651"/>
    </source>
</evidence>
<dbReference type="GeneID" id="97282588"/>
<feature type="transmembrane region" description="Helical" evidence="7">
    <location>
        <begin position="248"/>
        <end position="268"/>
    </location>
</feature>
<evidence type="ECO:0000313" key="10">
    <source>
        <dbReference type="Proteomes" id="UP001622557"/>
    </source>
</evidence>
<feature type="transmembrane region" description="Helical" evidence="7">
    <location>
        <begin position="336"/>
        <end position="359"/>
    </location>
</feature>
<dbReference type="Pfam" id="PF07690">
    <property type="entry name" value="MFS_1"/>
    <property type="match status" value="1"/>
</dbReference>
<feature type="transmembrane region" description="Helical" evidence="7">
    <location>
        <begin position="43"/>
        <end position="64"/>
    </location>
</feature>
<dbReference type="InterPro" id="IPR036259">
    <property type="entry name" value="MFS_trans_sf"/>
</dbReference>
<protein>
    <submittedName>
        <fullName evidence="9">MFS transporter</fullName>
    </submittedName>
</protein>
<keyword evidence="5 7" id="KW-1133">Transmembrane helix</keyword>
<evidence type="ECO:0000259" key="8">
    <source>
        <dbReference type="PROSITE" id="PS50850"/>
    </source>
</evidence>
<dbReference type="PROSITE" id="PS50850">
    <property type="entry name" value="MFS"/>
    <property type="match status" value="1"/>
</dbReference>
<evidence type="ECO:0000256" key="5">
    <source>
        <dbReference type="ARBA" id="ARBA00022989"/>
    </source>
</evidence>
<feature type="transmembrane region" description="Helical" evidence="7">
    <location>
        <begin position="84"/>
        <end position="109"/>
    </location>
</feature>
<accession>A0ABZ1KTU5</accession>
<evidence type="ECO:0000256" key="4">
    <source>
        <dbReference type="ARBA" id="ARBA00022692"/>
    </source>
</evidence>
<evidence type="ECO:0000256" key="2">
    <source>
        <dbReference type="ARBA" id="ARBA00022448"/>
    </source>
</evidence>
<feature type="transmembrane region" description="Helical" evidence="7">
    <location>
        <begin position="6"/>
        <end position="31"/>
    </location>
</feature>
<dbReference type="PANTHER" id="PTHR23517">
    <property type="entry name" value="RESISTANCE PROTEIN MDTM, PUTATIVE-RELATED-RELATED"/>
    <property type="match status" value="1"/>
</dbReference>
<evidence type="ECO:0000256" key="7">
    <source>
        <dbReference type="SAM" id="Phobius"/>
    </source>
</evidence>
<name>A0ABZ1KTU5_STRAH</name>
<feature type="transmembrane region" description="Helical" evidence="7">
    <location>
        <begin position="275"/>
        <end position="294"/>
    </location>
</feature>
<feature type="transmembrane region" description="Helical" evidence="7">
    <location>
        <begin position="210"/>
        <end position="228"/>
    </location>
</feature>
<dbReference type="RefSeq" id="WP_358264606.1">
    <property type="nucleotide sequence ID" value="NZ_CP108164.1"/>
</dbReference>
<feature type="transmembrane region" description="Helical" evidence="7">
    <location>
        <begin position="300"/>
        <end position="324"/>
    </location>
</feature>
<gene>
    <name evidence="9" type="ORF">OG350_19160</name>
</gene>
<feature type="transmembrane region" description="Helical" evidence="7">
    <location>
        <begin position="365"/>
        <end position="384"/>
    </location>
</feature>
<evidence type="ECO:0000256" key="6">
    <source>
        <dbReference type="ARBA" id="ARBA00023136"/>
    </source>
</evidence>
<feature type="transmembrane region" description="Helical" evidence="7">
    <location>
        <begin position="159"/>
        <end position="178"/>
    </location>
</feature>
<reference evidence="9 10" key="1">
    <citation type="submission" date="2022-10" db="EMBL/GenBank/DDBJ databases">
        <title>The complete genomes of actinobacterial strains from the NBC collection.</title>
        <authorList>
            <person name="Joergensen T.S."/>
            <person name="Alvarez Arevalo M."/>
            <person name="Sterndorff E.B."/>
            <person name="Faurdal D."/>
            <person name="Vuksanovic O."/>
            <person name="Mourched A.-S."/>
            <person name="Charusanti P."/>
            <person name="Shaw S."/>
            <person name="Blin K."/>
            <person name="Weber T."/>
        </authorList>
    </citation>
    <scope>NUCLEOTIDE SEQUENCE [LARGE SCALE GENOMIC DNA]</scope>
    <source>
        <strain evidence="9 10">NBC_00156</strain>
    </source>
</reference>
<comment type="subcellular location">
    <subcellularLocation>
        <location evidence="1">Cell membrane</location>
        <topology evidence="1">Multi-pass membrane protein</topology>
    </subcellularLocation>
</comment>
<proteinExistence type="predicted"/>
<dbReference type="Gene3D" id="1.20.1250.20">
    <property type="entry name" value="MFS general substrate transporter like domains"/>
    <property type="match status" value="1"/>
</dbReference>
<keyword evidence="4 7" id="KW-0812">Transmembrane</keyword>
<dbReference type="InterPro" id="IPR050171">
    <property type="entry name" value="MFS_Transporters"/>
</dbReference>
<keyword evidence="2" id="KW-0813">Transport</keyword>
<dbReference type="SUPFAM" id="SSF103473">
    <property type="entry name" value="MFS general substrate transporter"/>
    <property type="match status" value="1"/>
</dbReference>
<dbReference type="PANTHER" id="PTHR23517:SF2">
    <property type="entry name" value="MULTIDRUG RESISTANCE PROTEIN MDTH"/>
    <property type="match status" value="1"/>
</dbReference>
<keyword evidence="3" id="KW-1003">Cell membrane</keyword>
<keyword evidence="6 7" id="KW-0472">Membrane</keyword>
<dbReference type="Proteomes" id="UP001622557">
    <property type="component" value="Chromosome"/>
</dbReference>
<dbReference type="EMBL" id="CP108164">
    <property type="protein sequence ID" value="WTQ82288.1"/>
    <property type="molecule type" value="Genomic_DNA"/>
</dbReference>
<evidence type="ECO:0000256" key="3">
    <source>
        <dbReference type="ARBA" id="ARBA00022475"/>
    </source>
</evidence>
<keyword evidence="10" id="KW-1185">Reference proteome</keyword>
<sequence>MRFPKAFWLLWCGQALNRVGSLAPAFLVLYLEQEHLVGSRTTPLLVGLFGMGVLASSLVGGALADAIGPRRTIIGAQPVAVVTALLYLVTTNTAALCALALVTGFLSAVDRPASAGLIYEIVPRADFERAYSLYLVGFNVGMSLSPVLSGFLLAYSPPLLFFVWAVGSSLYALLLAGLPKDERATGRQETRAPVLREAARSMAEPFRSPVLAGFLGLTFLMACIYLQVNSTLPLGMRGAGMSPGEVGIVLAVNAVASVVLLPLAPRVARRMREEVPLALSALAIAVGFGLNAFAHSVPGFIVATLVWTLGEVLWAPTSAGFVANRAPEGKVSTYQGSMFFAWNTAAVAGGPLGLVVAGAFGYSTLWLSVLVLGLAVTCGFKALVKVPGFRPSPAVTAPVSPDRVHVP</sequence>
<feature type="domain" description="Major facilitator superfamily (MFS) profile" evidence="8">
    <location>
        <begin position="1"/>
        <end position="390"/>
    </location>
</feature>